<dbReference type="RefSeq" id="WP_237482499.1">
    <property type="nucleotide sequence ID" value="NZ_JAKKZF010000237.1"/>
</dbReference>
<gene>
    <name evidence="2" type="ORF">L0F81_35925</name>
</gene>
<comment type="caution">
    <text evidence="2">The sequence shown here is derived from an EMBL/GenBank/DDBJ whole genome shotgun (WGS) entry which is preliminary data.</text>
</comment>
<organism evidence="2 3">
    <name type="scientific">Streptomyces tricolor</name>
    <dbReference type="NCBI Taxonomy" id="68277"/>
    <lineage>
        <taxon>Bacteria</taxon>
        <taxon>Bacillati</taxon>
        <taxon>Actinomycetota</taxon>
        <taxon>Actinomycetes</taxon>
        <taxon>Kitasatosporales</taxon>
        <taxon>Streptomycetaceae</taxon>
        <taxon>Streptomyces</taxon>
        <taxon>Streptomyces violaceoruber group</taxon>
    </lineage>
</organism>
<dbReference type="Proteomes" id="UP001299012">
    <property type="component" value="Unassembled WGS sequence"/>
</dbReference>
<feature type="region of interest" description="Disordered" evidence="1">
    <location>
        <begin position="24"/>
        <end position="48"/>
    </location>
</feature>
<evidence type="ECO:0000313" key="2">
    <source>
        <dbReference type="EMBL" id="MCG0068594.1"/>
    </source>
</evidence>
<dbReference type="EMBL" id="JAKKZF010000237">
    <property type="protein sequence ID" value="MCG0068594.1"/>
    <property type="molecule type" value="Genomic_DNA"/>
</dbReference>
<evidence type="ECO:0000256" key="1">
    <source>
        <dbReference type="SAM" id="MobiDB-lite"/>
    </source>
</evidence>
<proteinExistence type="predicted"/>
<keyword evidence="3" id="KW-1185">Reference proteome</keyword>
<name>A0ABS9JSZ2_9ACTN</name>
<reference evidence="2 3" key="1">
    <citation type="submission" date="2022-01" db="EMBL/GenBank/DDBJ databases">
        <title>Draft Genome Sequences of Seven Type Strains of the Genus Streptomyces.</title>
        <authorList>
            <person name="Aziz S."/>
            <person name="Coretto E."/>
            <person name="Chronakova A."/>
            <person name="Sproer C."/>
            <person name="Huber K."/>
            <person name="Nouioui I."/>
            <person name="Gross H."/>
        </authorList>
    </citation>
    <scope>NUCLEOTIDE SEQUENCE [LARGE SCALE GENOMIC DNA]</scope>
    <source>
        <strain evidence="2 3">DSM 41685</strain>
    </source>
</reference>
<accession>A0ABS9JSZ2</accession>
<protein>
    <submittedName>
        <fullName evidence="2">Uncharacterized protein</fullName>
    </submittedName>
</protein>
<sequence>MHKAVRALGAGAAALAFVLASFLPRHRPDGPAQPPATSVTEPSAERGG</sequence>
<evidence type="ECO:0000313" key="3">
    <source>
        <dbReference type="Proteomes" id="UP001299012"/>
    </source>
</evidence>